<organism evidence="2 3">
    <name type="scientific">Caenorhabditis tropicalis</name>
    <dbReference type="NCBI Taxonomy" id="1561998"/>
    <lineage>
        <taxon>Eukaryota</taxon>
        <taxon>Metazoa</taxon>
        <taxon>Ecdysozoa</taxon>
        <taxon>Nematoda</taxon>
        <taxon>Chromadorea</taxon>
        <taxon>Rhabditida</taxon>
        <taxon>Rhabditina</taxon>
        <taxon>Rhabditomorpha</taxon>
        <taxon>Rhabditoidea</taxon>
        <taxon>Rhabditidae</taxon>
        <taxon>Peloderinae</taxon>
        <taxon>Caenorhabditis</taxon>
    </lineage>
</organism>
<dbReference type="STRING" id="1561998.A0A1I7T1Z6"/>
<proteinExistence type="predicted"/>
<feature type="compositionally biased region" description="Basic and acidic residues" evidence="1">
    <location>
        <begin position="538"/>
        <end position="550"/>
    </location>
</feature>
<protein>
    <submittedName>
        <fullName evidence="3">CKK domain-containing protein</fullName>
    </submittedName>
</protein>
<feature type="compositionally biased region" description="Polar residues" evidence="1">
    <location>
        <begin position="1136"/>
        <end position="1148"/>
    </location>
</feature>
<evidence type="ECO:0000313" key="2">
    <source>
        <dbReference type="Proteomes" id="UP000095282"/>
    </source>
</evidence>
<dbReference type="AlphaFoldDB" id="A0A1I7T1Z6"/>
<sequence length="1167" mass="130187">MVWHIAIDKGSRKRVERETARRLADDNVVKLEAELSNGQFIKRPNIFPGMEPNAAADPPAQRNAPIPQRSDGRGGTLQRGSTHPHIRNPPPRPGAVPISRHNMANYHCRNGPNGPNFQFPVRYVSQPGRPTSASTPQAQQRRPPQQNGMPARFARGGYPANNHRARGTNQAARGTAVRRGTAHIPTPSGQRRQIDHSDPRLSAVPIGRTAATPAWSGQLPVKRVEPEPEPMQAAEENYEEMLDEEEEDPINMGNDLVPTTHEEQLALPPSPSPQPALLSTLSTSNEDIFKQLEDLRLQPVSTISMEADLLGEDPEAPAAAFEVILEDARIEELLAEPMEPPSTIDLIISEVARPRPLPEFLTSPATATKPAALKEPKQEPVAPQEETNPGPPPLPASIAQKKKTGRPKGSGNLPKKEKPVKPRKNAKKAAEAIVTVETPLLPAEESLNLWLKQMAGVTPDIDLQRLLLAQAEEPVDRERQQQEAIARLREDKKVQEMILKLEQDRVLAEALAASHETANRRRKLLSETQMDEEDDGEQDPKRFKMEHEEQVPEAENDITIDADDADEDDMVNPLETVSHISCRDWGEKQWEAVSSLLDNSFATGKPEPNNSYGLGNAVNASFIHEVPETPMKTVDEIGKYFERTFDKITITFYPQQIFYGELELDITHASTISFVLDSARPRIELKLAENISDSFSMTVVNKFTMVPPLIRGFPPCLILGSSGLDDQMVRLSEKFRKYKEETTSTGVTPYQCHPNPLFFVLNSNPLHSESQCTVEIKAEGQEESYRITAAAGFEVMDSHVQLNLAIHPKLSKMRFFFSFLLDDQFWDYVIHLRLLWIFLVSKNGKGRWIAKCREDLEMLCDSNFVEMHVETGNGYSLYPPTHRFRPLQRKSYGSLDDGFECREPFPLRFKQAQKQKQQVQSSETVETVPEQVQQVEEEKVEEVVQVMEVERQPTPEPPKPSVVEQIKGGHFNVPNGKRRPNNTAYGSYADYMAAKNQKMNMTVNVNTMDFLQNLPDPTTLGYDGSGPSTSSGPLYYPHSPSFSNRYGVSSAGYDGSSSSVPPAQLPRPSRLIYRIPKPFPPLEINEPKNQVNGKRVKPEPNTGYFYNHAPAETPPSPKRVRKDNGVEINGNGHAGESSQPTANGNNDQYGEDSGEDALFGNLPNGYN</sequence>
<evidence type="ECO:0000313" key="3">
    <source>
        <dbReference type="WBParaSite" id="Csp11.Scaffold471.g1651.t2"/>
    </source>
</evidence>
<feature type="region of interest" description="Disordered" evidence="1">
    <location>
        <begin position="358"/>
        <end position="427"/>
    </location>
</feature>
<reference evidence="3" key="1">
    <citation type="submission" date="2016-11" db="UniProtKB">
        <authorList>
            <consortium name="WormBaseParasite"/>
        </authorList>
    </citation>
    <scope>IDENTIFICATION</scope>
</reference>
<keyword evidence="2" id="KW-1185">Reference proteome</keyword>
<dbReference type="Proteomes" id="UP000095282">
    <property type="component" value="Unplaced"/>
</dbReference>
<dbReference type="WBParaSite" id="Csp11.Scaffold471.g1651.t2">
    <property type="protein sequence ID" value="Csp11.Scaffold471.g1651.t2"/>
    <property type="gene ID" value="Csp11.Scaffold471.g1651"/>
</dbReference>
<name>A0A1I7T1Z6_9PELO</name>
<feature type="region of interest" description="Disordered" evidence="1">
    <location>
        <begin position="42"/>
        <end position="196"/>
    </location>
</feature>
<feature type="region of interest" description="Disordered" evidence="1">
    <location>
        <begin position="517"/>
        <end position="558"/>
    </location>
</feature>
<feature type="region of interest" description="Disordered" evidence="1">
    <location>
        <begin position="1079"/>
        <end position="1167"/>
    </location>
</feature>
<feature type="compositionally biased region" description="Low complexity" evidence="1">
    <location>
        <begin position="136"/>
        <end position="146"/>
    </location>
</feature>
<evidence type="ECO:0000256" key="1">
    <source>
        <dbReference type="SAM" id="MobiDB-lite"/>
    </source>
</evidence>
<accession>A0A1I7T1Z6</accession>